<keyword evidence="1" id="KW-0732">Signal</keyword>
<protein>
    <submittedName>
        <fullName evidence="2">Uncharacterized protein</fullName>
    </submittedName>
</protein>
<proteinExistence type="predicted"/>
<gene>
    <name evidence="2" type="ORF">NSCI0253_LOCUS2116</name>
</gene>
<sequence length="402" mass="43136">MKFAVILASFITSGFGAQFSKYGKHVALISGAPGAAPAASPAASGMLNETARTGLSFPPAPAPALFDNSEVSLEDADAVSIKFQVANYDYNQIFGDKVPPPPVVEDASTSASNDQLQWAEGDSQKKGVVLTVLRRSGRDAQDSRASVLMEDSIRDAINKELIEAGFGSTVITVVLSPGESRLVESSDPGAVGRALKVDAFFATDVANDKETLKKLVATLEQCYHSGALLKSVSVALYKLTGLEPQIHDFDVEFKDIAPWSSDACQTHMTGVVKRLTVAYTRRMVPASLFWECTNYMVQLSFSHDRAVTAHDRTVCQRIVAEFSAEWNFGEGKALPVTIGPMSDDSDVTRSRTNYSLSNSTDKVHNSTKFVASTMSGRLALNMSGFCTSVCEVKFGIGAVLCK</sequence>
<dbReference type="EMBL" id="HBFQ01003075">
    <property type="protein sequence ID" value="CAD8827770.1"/>
    <property type="molecule type" value="Transcribed_RNA"/>
</dbReference>
<feature type="signal peptide" evidence="1">
    <location>
        <begin position="1"/>
        <end position="16"/>
    </location>
</feature>
<feature type="chain" id="PRO_5030672505" evidence="1">
    <location>
        <begin position="17"/>
        <end position="402"/>
    </location>
</feature>
<organism evidence="2">
    <name type="scientific">Noctiluca scintillans</name>
    <name type="common">Sea sparkle</name>
    <name type="synonym">Red tide dinoflagellate</name>
    <dbReference type="NCBI Taxonomy" id="2966"/>
    <lineage>
        <taxon>Eukaryota</taxon>
        <taxon>Sar</taxon>
        <taxon>Alveolata</taxon>
        <taxon>Dinophyceae</taxon>
        <taxon>Noctilucales</taxon>
        <taxon>Noctilucaceae</taxon>
        <taxon>Noctiluca</taxon>
    </lineage>
</organism>
<reference evidence="2" key="1">
    <citation type="submission" date="2021-01" db="EMBL/GenBank/DDBJ databases">
        <authorList>
            <person name="Corre E."/>
            <person name="Pelletier E."/>
            <person name="Niang G."/>
            <person name="Scheremetjew M."/>
            <person name="Finn R."/>
            <person name="Kale V."/>
            <person name="Holt S."/>
            <person name="Cochrane G."/>
            <person name="Meng A."/>
            <person name="Brown T."/>
            <person name="Cohen L."/>
        </authorList>
    </citation>
    <scope>NUCLEOTIDE SEQUENCE</scope>
</reference>
<evidence type="ECO:0000256" key="1">
    <source>
        <dbReference type="SAM" id="SignalP"/>
    </source>
</evidence>
<name>A0A7S0ZNV4_NOCSC</name>
<dbReference type="AlphaFoldDB" id="A0A7S0ZNV4"/>
<accession>A0A7S0ZNV4</accession>
<evidence type="ECO:0000313" key="2">
    <source>
        <dbReference type="EMBL" id="CAD8827770.1"/>
    </source>
</evidence>